<dbReference type="EMBL" id="LZYZ01000003">
    <property type="protein sequence ID" value="OOM13560.1"/>
    <property type="molecule type" value="Genomic_DNA"/>
</dbReference>
<dbReference type="InterPro" id="IPR012340">
    <property type="entry name" value="NA-bd_OB-fold"/>
</dbReference>
<reference evidence="3 4" key="1">
    <citation type="submission" date="2016-05" db="EMBL/GenBank/DDBJ databases">
        <title>Microbial solvent formation.</title>
        <authorList>
            <person name="Poehlein A."/>
            <person name="Montoya Solano J.D."/>
            <person name="Flitsch S."/>
            <person name="Krabben P."/>
            <person name="Duerre P."/>
            <person name="Daniel R."/>
        </authorList>
    </citation>
    <scope>NUCLEOTIDE SEQUENCE [LARGE SCALE GENOMIC DNA]</scope>
    <source>
        <strain evidence="3 4">L1-8</strain>
    </source>
</reference>
<protein>
    <recommendedName>
        <fullName evidence="2">S1 motif domain-containing protein</fullName>
    </recommendedName>
</protein>
<evidence type="ECO:0000259" key="2">
    <source>
        <dbReference type="SMART" id="SM00316"/>
    </source>
</evidence>
<feature type="domain" description="S1 motif" evidence="2">
    <location>
        <begin position="70"/>
        <end position="131"/>
    </location>
</feature>
<dbReference type="RefSeq" id="WP_077394334.1">
    <property type="nucleotide sequence ID" value="NZ_CP016091.1"/>
</dbReference>
<proteinExistence type="inferred from homology"/>
<accession>A0A1S8NAU7</accession>
<dbReference type="PANTHER" id="PTHR37296">
    <property type="entry name" value="CONSERVED VIRULENCE FACTOR B"/>
    <property type="match status" value="1"/>
</dbReference>
<dbReference type="Gene3D" id="2.40.50.140">
    <property type="entry name" value="Nucleic acid-binding proteins"/>
    <property type="match status" value="2"/>
</dbReference>
<dbReference type="InterPro" id="IPR040764">
    <property type="entry name" value="CvfB_WH"/>
</dbReference>
<dbReference type="Pfam" id="PF13509">
    <property type="entry name" value="S1_2"/>
    <property type="match status" value="2"/>
</dbReference>
<dbReference type="PANTHER" id="PTHR37296:SF1">
    <property type="entry name" value="CONSERVED VIRULENCE FACTOR B"/>
    <property type="match status" value="1"/>
</dbReference>
<evidence type="ECO:0000313" key="4">
    <source>
        <dbReference type="Proteomes" id="UP000191154"/>
    </source>
</evidence>
<dbReference type="GO" id="GO:0003676">
    <property type="term" value="F:nucleic acid binding"/>
    <property type="evidence" value="ECO:0007669"/>
    <property type="project" value="InterPro"/>
</dbReference>
<dbReference type="InterPro" id="IPR036388">
    <property type="entry name" value="WH-like_DNA-bd_sf"/>
</dbReference>
<feature type="domain" description="S1 motif" evidence="2">
    <location>
        <begin position="3"/>
        <end position="65"/>
    </location>
</feature>
<dbReference type="InterPro" id="IPR003029">
    <property type="entry name" value="S1_domain"/>
</dbReference>
<evidence type="ECO:0000313" key="3">
    <source>
        <dbReference type="EMBL" id="OOM13560.1"/>
    </source>
</evidence>
<evidence type="ECO:0000256" key="1">
    <source>
        <dbReference type="PIRNR" id="PIRNR012524"/>
    </source>
</evidence>
<dbReference type="Gene3D" id="1.10.10.10">
    <property type="entry name" value="Winged helix-like DNA-binding domain superfamily/Winged helix DNA-binding domain"/>
    <property type="match status" value="1"/>
</dbReference>
<name>A0A1S8NAU7_CLOSA</name>
<comment type="similarity">
    <text evidence="1">Belongs to the CvfB family.</text>
</comment>
<organism evidence="3 4">
    <name type="scientific">Clostridium saccharobutylicum</name>
    <dbReference type="NCBI Taxonomy" id="169679"/>
    <lineage>
        <taxon>Bacteria</taxon>
        <taxon>Bacillati</taxon>
        <taxon>Bacillota</taxon>
        <taxon>Clostridia</taxon>
        <taxon>Eubacteriales</taxon>
        <taxon>Clostridiaceae</taxon>
        <taxon>Clostridium</taxon>
    </lineage>
</organism>
<dbReference type="InterPro" id="IPR039566">
    <property type="entry name" value="CvfB_S1_st"/>
</dbReference>
<dbReference type="STRING" id="169679.CSACC_12730"/>
<dbReference type="SUPFAM" id="SSF50249">
    <property type="entry name" value="Nucleic acid-binding proteins"/>
    <property type="match status" value="1"/>
</dbReference>
<dbReference type="InterPro" id="IPR014464">
    <property type="entry name" value="CvfB_fam"/>
</dbReference>
<feature type="domain" description="S1 motif" evidence="2">
    <location>
        <begin position="145"/>
        <end position="208"/>
    </location>
</feature>
<dbReference type="Pfam" id="PF17783">
    <property type="entry name" value="WHD_CvfB"/>
    <property type="match status" value="1"/>
</dbReference>
<dbReference type="PIRSF" id="PIRSF012524">
    <property type="entry name" value="YitL_S1"/>
    <property type="match status" value="1"/>
</dbReference>
<gene>
    <name evidence="3" type="ORF">CLOSAC_16460</name>
</gene>
<dbReference type="SMART" id="SM00316">
    <property type="entry name" value="S1"/>
    <property type="match status" value="3"/>
</dbReference>
<dbReference type="Proteomes" id="UP000191154">
    <property type="component" value="Unassembled WGS sequence"/>
</dbReference>
<dbReference type="AlphaFoldDB" id="A0A1S8NAU7"/>
<comment type="caution">
    <text evidence="3">The sequence shown here is derived from an EMBL/GenBank/DDBJ whole genome shotgun (WGS) entry which is preliminary data.</text>
</comment>
<sequence>MIILGEYANLKVSKKVDFGYYLEDKFGDEVLLPNSDVKNHDIKEGDKLEVFIYRDSKDRMISTLKKPYITVGQIGYLEVVSQREIGAFVDIGLGRDLFIPLKEQSFKLKDGKKYLFYMYTDKTDRLAGTTKIDSYLDLAEEGKYKVSDEVKAIVYDTCENGTLNVAIDGKYRGLILANEHFDYIYPGQEIDVRVKRIYEDGTLGVTTRKKRLDAREELSQKILQYLKENGGFMPFNDKSSSEDIKAEFNTSKNYFKMTLGGLMKQKLITQDKEGTRLL</sequence>